<dbReference type="Proteomes" id="UP000245362">
    <property type="component" value="Unassembled WGS sequence"/>
</dbReference>
<dbReference type="Pfam" id="PF01937">
    <property type="entry name" value="ARMT1-like_dom"/>
    <property type="match status" value="1"/>
</dbReference>
<dbReference type="AlphaFoldDB" id="A0A2U3B6M4"/>
<evidence type="ECO:0000259" key="1">
    <source>
        <dbReference type="Pfam" id="PF01937"/>
    </source>
</evidence>
<dbReference type="Gene3D" id="1.10.285.20">
    <property type="entry name" value="Uncharacterised protein PF01937, DUF89, domain 2"/>
    <property type="match status" value="1"/>
</dbReference>
<reference evidence="2 3" key="1">
    <citation type="submission" date="2018-05" db="EMBL/GenBank/DDBJ databases">
        <title>Vibrio limimaris sp. nov., isolated from marine sediment.</title>
        <authorList>
            <person name="Li C.-M."/>
        </authorList>
    </citation>
    <scope>NUCLEOTIDE SEQUENCE [LARGE SCALE GENOMIC DNA]</scope>
    <source>
        <strain evidence="2 3">E4404</strain>
    </source>
</reference>
<protein>
    <recommendedName>
        <fullName evidence="1">Damage-control phosphatase ARMT1-like metal-binding domain-containing protein</fullName>
    </recommendedName>
</protein>
<dbReference type="OrthoDB" id="9796465at2"/>
<evidence type="ECO:0000313" key="3">
    <source>
        <dbReference type="Proteomes" id="UP000245362"/>
    </source>
</evidence>
<organism evidence="2 3">
    <name type="scientific">Vibrio albus</name>
    <dbReference type="NCBI Taxonomy" id="2200953"/>
    <lineage>
        <taxon>Bacteria</taxon>
        <taxon>Pseudomonadati</taxon>
        <taxon>Pseudomonadota</taxon>
        <taxon>Gammaproteobacteria</taxon>
        <taxon>Vibrionales</taxon>
        <taxon>Vibrionaceae</taxon>
        <taxon>Vibrio</taxon>
    </lineage>
</organism>
<dbReference type="InterPro" id="IPR036075">
    <property type="entry name" value="ARMT-1-like_metal-bd_sf"/>
</dbReference>
<dbReference type="PIRSF" id="PIRSF006593">
    <property type="entry name" value="UCP006593"/>
    <property type="match status" value="1"/>
</dbReference>
<gene>
    <name evidence="2" type="ORF">DI392_15295</name>
</gene>
<dbReference type="SUPFAM" id="SSF111321">
    <property type="entry name" value="AF1104-like"/>
    <property type="match status" value="1"/>
</dbReference>
<comment type="caution">
    <text evidence="2">The sequence shown here is derived from an EMBL/GenBank/DDBJ whole genome shotgun (WGS) entry which is preliminary data.</text>
</comment>
<keyword evidence="3" id="KW-1185">Reference proteome</keyword>
<dbReference type="RefSeq" id="WP_109320562.1">
    <property type="nucleotide sequence ID" value="NZ_QFWT01000009.1"/>
</dbReference>
<dbReference type="InterPro" id="IPR002791">
    <property type="entry name" value="ARMT1-like_metal-bd"/>
</dbReference>
<feature type="domain" description="Damage-control phosphatase ARMT1-like metal-binding" evidence="1">
    <location>
        <begin position="6"/>
        <end position="277"/>
    </location>
</feature>
<dbReference type="Gene3D" id="3.40.50.10880">
    <property type="entry name" value="Uncharacterised protein PF01937, DUF89, domain 3"/>
    <property type="match status" value="1"/>
</dbReference>
<dbReference type="InterPro" id="IPR014444">
    <property type="entry name" value="PH1575-like"/>
</dbReference>
<proteinExistence type="predicted"/>
<dbReference type="EMBL" id="QFWT01000009">
    <property type="protein sequence ID" value="PWI32422.1"/>
    <property type="molecule type" value="Genomic_DNA"/>
</dbReference>
<sequence length="302" mass="33262">MRSSLDCIPCFIRQSLEAGRQICHDEARTGHALRRILRKVSEFDLNLSPPEMGQEIHRILRQEVGCDDPYLQIKKDSTQLALAMAPQARAQIEQSDNPFEAALRFAIAGNILDFALASAWDDDKIQASFEQALRHSVDTDMVARLRQALSGAQNVLILADNAGETVFDRLLIEQLPEHLNVTYAVKGSPVINDAVAADAIEAGIDTVATIIDNGTDAPGTLLHHCSSSFVEQYHSADIVIAKGQANFETLNTADREVYFLTQIKCPVIARAYDYQVGDWIVTTTPELAKGQDTVTENTGKDR</sequence>
<evidence type="ECO:0000313" key="2">
    <source>
        <dbReference type="EMBL" id="PWI32422.1"/>
    </source>
</evidence>
<name>A0A2U3B6M4_9VIBR</name>
<accession>A0A2U3B6M4</accession>